<keyword evidence="2" id="KW-1185">Reference proteome</keyword>
<name>A0ABR1JBQ0_9AGAR</name>
<organism evidence="1 2">
    <name type="scientific">Marasmiellus scandens</name>
    <dbReference type="NCBI Taxonomy" id="2682957"/>
    <lineage>
        <taxon>Eukaryota</taxon>
        <taxon>Fungi</taxon>
        <taxon>Dikarya</taxon>
        <taxon>Basidiomycota</taxon>
        <taxon>Agaricomycotina</taxon>
        <taxon>Agaricomycetes</taxon>
        <taxon>Agaricomycetidae</taxon>
        <taxon>Agaricales</taxon>
        <taxon>Marasmiineae</taxon>
        <taxon>Omphalotaceae</taxon>
        <taxon>Marasmiellus</taxon>
    </lineage>
</organism>
<dbReference type="Proteomes" id="UP001498398">
    <property type="component" value="Unassembled WGS sequence"/>
</dbReference>
<reference evidence="1 2" key="1">
    <citation type="submission" date="2024-01" db="EMBL/GenBank/DDBJ databases">
        <title>A draft genome for the cacao thread blight pathogen Marasmiellus scandens.</title>
        <authorList>
            <person name="Baruah I.K."/>
            <person name="Leung J."/>
            <person name="Bukari Y."/>
            <person name="Amoako-Attah I."/>
            <person name="Meinhardt L.W."/>
            <person name="Bailey B.A."/>
            <person name="Cohen S.P."/>
        </authorList>
    </citation>
    <scope>NUCLEOTIDE SEQUENCE [LARGE SCALE GENOMIC DNA]</scope>
    <source>
        <strain evidence="1 2">GH-19</strain>
    </source>
</reference>
<accession>A0ABR1JBQ0</accession>
<evidence type="ECO:0000313" key="1">
    <source>
        <dbReference type="EMBL" id="KAK7452101.1"/>
    </source>
</evidence>
<dbReference type="EMBL" id="JBANRG010000029">
    <property type="protein sequence ID" value="KAK7452101.1"/>
    <property type="molecule type" value="Genomic_DNA"/>
</dbReference>
<protein>
    <submittedName>
        <fullName evidence="1">Magnesium ion transporter</fullName>
    </submittedName>
</protein>
<gene>
    <name evidence="1" type="primary">MRS2_2</name>
    <name evidence="1" type="ORF">VKT23_012205</name>
</gene>
<sequence>MPEAGRVVKYATLVQNRAAFWNASLPREPSFLNTPMQQEEEAGKAAILEKVVKGRQPKDLMLRCMIVDAEDNVKTISGRFKRMELSTEHQLNILTASGPPQNRL</sequence>
<proteinExistence type="predicted"/>
<comment type="caution">
    <text evidence="1">The sequence shown here is derived from an EMBL/GenBank/DDBJ whole genome shotgun (WGS) entry which is preliminary data.</text>
</comment>
<evidence type="ECO:0000313" key="2">
    <source>
        <dbReference type="Proteomes" id="UP001498398"/>
    </source>
</evidence>